<dbReference type="Proteomes" id="UP001417504">
    <property type="component" value="Unassembled WGS sequence"/>
</dbReference>
<name>A0AAP0KMU5_9MAGN</name>
<evidence type="ECO:0000256" key="1">
    <source>
        <dbReference type="ARBA" id="ARBA00004474"/>
    </source>
</evidence>
<dbReference type="AlphaFoldDB" id="A0AAP0KMU5"/>
<feature type="domain" description="Plastid lipid-associated protein/fibrillin conserved" evidence="4">
    <location>
        <begin position="95"/>
        <end position="244"/>
    </location>
</feature>
<dbReference type="Pfam" id="PF04755">
    <property type="entry name" value="PAP_fibrillin"/>
    <property type="match status" value="1"/>
</dbReference>
<protein>
    <recommendedName>
        <fullName evidence="4">Plastid lipid-associated protein/fibrillin conserved domain-containing protein</fullName>
    </recommendedName>
</protein>
<reference evidence="5 6" key="1">
    <citation type="submission" date="2024-01" db="EMBL/GenBank/DDBJ databases">
        <title>Genome assemblies of Stephania.</title>
        <authorList>
            <person name="Yang L."/>
        </authorList>
    </citation>
    <scope>NUCLEOTIDE SEQUENCE [LARGE SCALE GENOMIC DNA]</scope>
    <source>
        <strain evidence="5">QJT</strain>
        <tissue evidence="5">Leaf</tissue>
    </source>
</reference>
<evidence type="ECO:0000259" key="4">
    <source>
        <dbReference type="Pfam" id="PF04755"/>
    </source>
</evidence>
<keyword evidence="6" id="KW-1185">Reference proteome</keyword>
<evidence type="ECO:0000256" key="2">
    <source>
        <dbReference type="ARBA" id="ARBA00022640"/>
    </source>
</evidence>
<comment type="caution">
    <text evidence="5">The sequence shown here is derived from an EMBL/GenBank/DDBJ whole genome shotgun (WGS) entry which is preliminary data.</text>
</comment>
<dbReference type="EMBL" id="JBBNAE010000001">
    <property type="protein sequence ID" value="KAK9154623.1"/>
    <property type="molecule type" value="Genomic_DNA"/>
</dbReference>
<sequence>MASVLDLVPAFAGLRSSSNSSRSSNSSLHALRCDGASGLSRRRSGGVCRAMVQQAVQGASANYAKEMERLSAKESLLLAFKDSGGFESLVTGKTTDLQRIDVNERITCLERLNPAARPTTSPFLEGRWNYEWFGISSPVLFLARFLSELVFFLTEHFEFLRMNWVSLLKIFNLVLDDTFNSFQIETKFIVTTKLSVEGPLRLKEEYVEGLFEAPTVSEAAVPDQLKGPYGQAVNTVQQLPMPIRDVIANGLRIPLSYFSIRFYNCFDSVNLCISLAEAIPIG</sequence>
<dbReference type="InterPro" id="IPR006843">
    <property type="entry name" value="PAP/fibrillin_dom"/>
</dbReference>
<organism evidence="5 6">
    <name type="scientific">Stephania japonica</name>
    <dbReference type="NCBI Taxonomy" id="461633"/>
    <lineage>
        <taxon>Eukaryota</taxon>
        <taxon>Viridiplantae</taxon>
        <taxon>Streptophyta</taxon>
        <taxon>Embryophyta</taxon>
        <taxon>Tracheophyta</taxon>
        <taxon>Spermatophyta</taxon>
        <taxon>Magnoliopsida</taxon>
        <taxon>Ranunculales</taxon>
        <taxon>Menispermaceae</taxon>
        <taxon>Menispermoideae</taxon>
        <taxon>Cissampelideae</taxon>
        <taxon>Stephania</taxon>
    </lineage>
</organism>
<evidence type="ECO:0000313" key="6">
    <source>
        <dbReference type="Proteomes" id="UP001417504"/>
    </source>
</evidence>
<keyword evidence="2" id="KW-0934">Plastid</keyword>
<accession>A0AAP0KMU5</accession>
<evidence type="ECO:0000313" key="5">
    <source>
        <dbReference type="EMBL" id="KAK9154623.1"/>
    </source>
</evidence>
<comment type="subcellular location">
    <subcellularLocation>
        <location evidence="1">Plastid</location>
    </subcellularLocation>
</comment>
<gene>
    <name evidence="5" type="ORF">Sjap_002103</name>
</gene>
<proteinExistence type="predicted"/>
<evidence type="ECO:0000256" key="3">
    <source>
        <dbReference type="ARBA" id="ARBA00022946"/>
    </source>
</evidence>
<dbReference type="GO" id="GO:0009536">
    <property type="term" value="C:plastid"/>
    <property type="evidence" value="ECO:0007669"/>
    <property type="project" value="UniProtKB-SubCell"/>
</dbReference>
<keyword evidence="3" id="KW-0809">Transit peptide</keyword>